<dbReference type="PROSITE" id="PS51257">
    <property type="entry name" value="PROKAR_LIPOPROTEIN"/>
    <property type="match status" value="1"/>
</dbReference>
<dbReference type="Pfam" id="PF13360">
    <property type="entry name" value="PQQ_2"/>
    <property type="match status" value="1"/>
</dbReference>
<protein>
    <recommendedName>
        <fullName evidence="4">Outer membrane protein assembly factor BamB</fullName>
    </recommendedName>
</protein>
<dbReference type="NCBIfam" id="TIGR03300">
    <property type="entry name" value="assembly_YfgL"/>
    <property type="match status" value="1"/>
</dbReference>
<dbReference type="InterPro" id="IPR018391">
    <property type="entry name" value="PQQ_b-propeller_rpt"/>
</dbReference>
<dbReference type="GO" id="GO:0043165">
    <property type="term" value="P:Gram-negative-bacterium-type cell outer membrane assembly"/>
    <property type="evidence" value="ECO:0007669"/>
    <property type="project" value="UniProtKB-UniRule"/>
</dbReference>
<dbReference type="SMART" id="SM00564">
    <property type="entry name" value="PQQ"/>
    <property type="match status" value="6"/>
</dbReference>
<dbReference type="OrthoDB" id="5173551at2"/>
<dbReference type="HAMAP" id="MF_00923">
    <property type="entry name" value="OM_assembly_BamB"/>
    <property type="match status" value="1"/>
</dbReference>
<evidence type="ECO:0000259" key="5">
    <source>
        <dbReference type="Pfam" id="PF13360"/>
    </source>
</evidence>
<comment type="subunit">
    <text evidence="4">Part of the Bam complex.</text>
</comment>
<evidence type="ECO:0000256" key="1">
    <source>
        <dbReference type="ARBA" id="ARBA00022729"/>
    </source>
</evidence>
<dbReference type="Proteomes" id="UP000196880">
    <property type="component" value="Unassembled WGS sequence"/>
</dbReference>
<evidence type="ECO:0000256" key="3">
    <source>
        <dbReference type="ARBA" id="ARBA00023237"/>
    </source>
</evidence>
<dbReference type="GO" id="GO:0009279">
    <property type="term" value="C:cell outer membrane"/>
    <property type="evidence" value="ECO:0007669"/>
    <property type="project" value="UniProtKB-SubCell"/>
</dbReference>
<dbReference type="PANTHER" id="PTHR34512:SF30">
    <property type="entry name" value="OUTER MEMBRANE PROTEIN ASSEMBLY FACTOR BAMB"/>
    <property type="match status" value="1"/>
</dbReference>
<sequence>MTVKIKAMKRLLRLASTTILVGVVATALIACSGSSRVRKPSELAAVTNQFDMQQVWSTSVGSSEGFNFHPIVAGDAVYAASHRGNLAKIDLATGNKVWEASVPERLSIGPGSDGRTTVAVSTRGTVYAYDDTGKQIWKVSVSSEVLSEPIVAGGVVIVRALDNRFIGLDAQTGVRKWIYQRQQSALSLRVGYGMLAIGNEVIVTGFAGGRFGMIAIANGGLVWETPVSFPKGFSEIERLNDVTAKPSMEGDIICAVSYQGRIGCGQARTGNLLWFKDYSSYTGTSQSTEMVFSANEKSHVTAFATKDGTQVWENTQLTFRDLGEPLAVGKVLLMGDAQGYVHAFAQANGEMVARIRHDSNKISAAPIAVGGLILIQSQGGKITAYSPK</sequence>
<keyword evidence="4" id="KW-0449">Lipoprotein</keyword>
<dbReference type="InterPro" id="IPR015943">
    <property type="entry name" value="WD40/YVTN_repeat-like_dom_sf"/>
</dbReference>
<dbReference type="RefSeq" id="WP_087909773.1">
    <property type="nucleotide sequence ID" value="NZ_NAIA01000003.1"/>
</dbReference>
<dbReference type="PANTHER" id="PTHR34512">
    <property type="entry name" value="CELL SURFACE PROTEIN"/>
    <property type="match status" value="1"/>
</dbReference>
<keyword evidence="2 4" id="KW-0472">Membrane</keyword>
<evidence type="ECO:0000313" key="6">
    <source>
        <dbReference type="EMBL" id="OWF65533.1"/>
    </source>
</evidence>
<dbReference type="GO" id="GO:0051205">
    <property type="term" value="P:protein insertion into membrane"/>
    <property type="evidence" value="ECO:0007669"/>
    <property type="project" value="UniProtKB-UniRule"/>
</dbReference>
<keyword evidence="3 4" id="KW-0998">Cell outer membrane</keyword>
<dbReference type="Gene3D" id="2.130.10.10">
    <property type="entry name" value="YVTN repeat-like/Quinoprotein amine dehydrogenase"/>
    <property type="match status" value="1"/>
</dbReference>
<evidence type="ECO:0000313" key="7">
    <source>
        <dbReference type="Proteomes" id="UP000196880"/>
    </source>
</evidence>
<feature type="domain" description="Pyrrolo-quinoline quinone repeat" evidence="5">
    <location>
        <begin position="83"/>
        <end position="313"/>
    </location>
</feature>
<keyword evidence="1 4" id="KW-0732">Signal</keyword>
<reference evidence="6 7" key="1">
    <citation type="submission" date="2017-03" db="EMBL/GenBank/DDBJ databases">
        <title>New species Polynucleobacter sp. MWH-EgelM1-30-B4.</title>
        <authorList>
            <person name="Hahn M.W."/>
        </authorList>
    </citation>
    <scope>NUCLEOTIDE SEQUENCE [LARGE SCALE GENOMIC DNA]</scope>
    <source>
        <strain evidence="6 7">MWH-EgelM1-30-B4</strain>
    </source>
</reference>
<comment type="similarity">
    <text evidence="4">Belongs to the BamB family.</text>
</comment>
<dbReference type="InterPro" id="IPR011047">
    <property type="entry name" value="Quinoprotein_ADH-like_sf"/>
</dbReference>
<comment type="subcellular location">
    <subcellularLocation>
        <location evidence="4">Cell outer membrane</location>
        <topology evidence="4">Lipid-anchor</topology>
    </subcellularLocation>
</comment>
<keyword evidence="4" id="KW-0564">Palmitate</keyword>
<dbReference type="InterPro" id="IPR017687">
    <property type="entry name" value="BamB"/>
</dbReference>
<accession>A0A210RWZ9</accession>
<comment type="caution">
    <text evidence="6">The sequence shown here is derived from an EMBL/GenBank/DDBJ whole genome shotgun (WGS) entry which is preliminary data.</text>
</comment>
<proteinExistence type="inferred from homology"/>
<evidence type="ECO:0000256" key="4">
    <source>
        <dbReference type="HAMAP-Rule" id="MF_00923"/>
    </source>
</evidence>
<dbReference type="SUPFAM" id="SSF50998">
    <property type="entry name" value="Quinoprotein alcohol dehydrogenase-like"/>
    <property type="match status" value="1"/>
</dbReference>
<evidence type="ECO:0000256" key="2">
    <source>
        <dbReference type="ARBA" id="ARBA00023136"/>
    </source>
</evidence>
<organism evidence="6 7">
    <name type="scientific">Polynucleobacter hirudinilacicola</name>
    <dbReference type="NCBI Taxonomy" id="1743166"/>
    <lineage>
        <taxon>Bacteria</taxon>
        <taxon>Pseudomonadati</taxon>
        <taxon>Pseudomonadota</taxon>
        <taxon>Betaproteobacteria</taxon>
        <taxon>Burkholderiales</taxon>
        <taxon>Burkholderiaceae</taxon>
        <taxon>Polynucleobacter</taxon>
    </lineage>
</organism>
<gene>
    <name evidence="4" type="primary">bamB</name>
    <name evidence="6" type="ORF">B6A14_06990</name>
</gene>
<comment type="function">
    <text evidence="4">Part of the outer membrane protein assembly complex, which is involved in assembly and insertion of beta-barrel proteins into the outer membrane.</text>
</comment>
<dbReference type="AlphaFoldDB" id="A0A210RWZ9"/>
<name>A0A210RWZ9_9BURK</name>
<dbReference type="InterPro" id="IPR002372">
    <property type="entry name" value="PQQ_rpt_dom"/>
</dbReference>
<keyword evidence="7" id="KW-1185">Reference proteome</keyword>
<dbReference type="EMBL" id="NAIA01000003">
    <property type="protein sequence ID" value="OWF65533.1"/>
    <property type="molecule type" value="Genomic_DNA"/>
</dbReference>